<dbReference type="SUPFAM" id="SSF52833">
    <property type="entry name" value="Thioredoxin-like"/>
    <property type="match status" value="1"/>
</dbReference>
<feature type="region of interest" description="Disordered" evidence="5">
    <location>
        <begin position="154"/>
        <end position="397"/>
    </location>
</feature>
<dbReference type="GO" id="GO:0017004">
    <property type="term" value="P:cytochrome complex assembly"/>
    <property type="evidence" value="ECO:0007669"/>
    <property type="project" value="UniProtKB-KW"/>
</dbReference>
<dbReference type="AlphaFoldDB" id="A0A5B9W8X3"/>
<evidence type="ECO:0000259" key="6">
    <source>
        <dbReference type="PROSITE" id="PS51352"/>
    </source>
</evidence>
<feature type="domain" description="Thioredoxin" evidence="6">
    <location>
        <begin position="457"/>
        <end position="602"/>
    </location>
</feature>
<feature type="region of interest" description="Disordered" evidence="5">
    <location>
        <begin position="420"/>
        <end position="449"/>
    </location>
</feature>
<dbReference type="PANTHER" id="PTHR42852:SF6">
    <property type="entry name" value="THIOL:DISULFIDE INTERCHANGE PROTEIN DSBE"/>
    <property type="match status" value="1"/>
</dbReference>
<organism evidence="7 8">
    <name type="scientific">Aquisphaera giovannonii</name>
    <dbReference type="NCBI Taxonomy" id="406548"/>
    <lineage>
        <taxon>Bacteria</taxon>
        <taxon>Pseudomonadati</taxon>
        <taxon>Planctomycetota</taxon>
        <taxon>Planctomycetia</taxon>
        <taxon>Isosphaerales</taxon>
        <taxon>Isosphaeraceae</taxon>
        <taxon>Aquisphaera</taxon>
    </lineage>
</organism>
<evidence type="ECO:0000313" key="8">
    <source>
        <dbReference type="Proteomes" id="UP000324233"/>
    </source>
</evidence>
<sequence>MRLQRGSLCLLVSLPMVSGCSQPGVLRTHSDEGFRTVASVGDRPLATREGAIDSSVQAAETPPIVSSKNAPRISGRVFDERGKPVPEATVRLGVGGEAGGKAVTAVTDRSGAFTLRGVRAGSTYTVIARHSDEEGGTATGRVEVRVPDTDVRITLKPPSASRGDDRSSMRPARPTIAPASNVEEVEDEEAAPGVSSQVNPEDLDAPAPEAEAVRARKPRRGTPRLSIPTDEIEEPQHRGVRAPSGGGDEADENPLPPALDPPDQTSDARRSADESVVLTGRDVLRGDEGGKQPLMPRWSPASSQPVSTEASASAEADPRPLPAGLVPDDDRPTAEEMAPAMASAVAPDARSLMSGPPPVARRPGRPSRLAVVEAEPVASLPPRPSRESGSVARSRPTWGELALEKQSIPLDESLLKAAVSTRPAKAPNGPQPTPPDRAARTAAAASPTQAGISCDFDRTENRVRDLRLPDTQGRMVSLRDFDADLILLDFWGTNCPPCLTAIPHLNDIQKTFGGKRVQVIGIACEQTPAKTRNAKVIEVARRLKIAYPVLVTTMDGTCPVQEALQVQYLPTMVLLDRQGKVLRREQGANEQALARMDRFILRGLGRQIPWNLDGPDTQIVGAPPKSAAR</sequence>
<dbReference type="PROSITE" id="PS51352">
    <property type="entry name" value="THIOREDOXIN_2"/>
    <property type="match status" value="1"/>
</dbReference>
<proteinExistence type="predicted"/>
<evidence type="ECO:0000256" key="1">
    <source>
        <dbReference type="ARBA" id="ARBA00004196"/>
    </source>
</evidence>
<gene>
    <name evidence="7" type="primary">resA_15</name>
    <name evidence="7" type="ORF">OJF2_54320</name>
</gene>
<evidence type="ECO:0000256" key="5">
    <source>
        <dbReference type="SAM" id="MobiDB-lite"/>
    </source>
</evidence>
<dbReference type="GO" id="GO:0030313">
    <property type="term" value="C:cell envelope"/>
    <property type="evidence" value="ECO:0007669"/>
    <property type="project" value="UniProtKB-SubCell"/>
</dbReference>
<dbReference type="InterPro" id="IPR000866">
    <property type="entry name" value="AhpC/TSA"/>
</dbReference>
<dbReference type="GO" id="GO:0016491">
    <property type="term" value="F:oxidoreductase activity"/>
    <property type="evidence" value="ECO:0007669"/>
    <property type="project" value="InterPro"/>
</dbReference>
<dbReference type="SUPFAM" id="SSF49452">
    <property type="entry name" value="Starch-binding domain-like"/>
    <property type="match status" value="1"/>
</dbReference>
<dbReference type="GO" id="GO:0030246">
    <property type="term" value="F:carbohydrate binding"/>
    <property type="evidence" value="ECO:0007669"/>
    <property type="project" value="InterPro"/>
</dbReference>
<feature type="compositionally biased region" description="Polar residues" evidence="5">
    <location>
        <begin position="300"/>
        <end position="311"/>
    </location>
</feature>
<accession>A0A5B9W8X3</accession>
<keyword evidence="2" id="KW-0201">Cytochrome c-type biogenesis</keyword>
<protein>
    <submittedName>
        <fullName evidence="7">Thiol-disulfide oxidoreductase ResA</fullName>
    </submittedName>
</protein>
<evidence type="ECO:0000313" key="7">
    <source>
        <dbReference type="EMBL" id="QEH36847.1"/>
    </source>
</evidence>
<dbReference type="GO" id="GO:0016209">
    <property type="term" value="F:antioxidant activity"/>
    <property type="evidence" value="ECO:0007669"/>
    <property type="project" value="InterPro"/>
</dbReference>
<keyword evidence="8" id="KW-1185">Reference proteome</keyword>
<dbReference type="Gene3D" id="2.60.40.1120">
    <property type="entry name" value="Carboxypeptidase-like, regulatory domain"/>
    <property type="match status" value="1"/>
</dbReference>
<evidence type="ECO:0000256" key="4">
    <source>
        <dbReference type="ARBA" id="ARBA00023284"/>
    </source>
</evidence>
<dbReference type="InterPro" id="IPR013784">
    <property type="entry name" value="Carb-bd-like_fold"/>
</dbReference>
<dbReference type="Proteomes" id="UP000324233">
    <property type="component" value="Chromosome"/>
</dbReference>
<comment type="subcellular location">
    <subcellularLocation>
        <location evidence="1">Cell envelope</location>
    </subcellularLocation>
</comment>
<dbReference type="EMBL" id="CP042997">
    <property type="protein sequence ID" value="QEH36847.1"/>
    <property type="molecule type" value="Genomic_DNA"/>
</dbReference>
<keyword evidence="3" id="KW-1015">Disulfide bond</keyword>
<dbReference type="InterPro" id="IPR013766">
    <property type="entry name" value="Thioredoxin_domain"/>
</dbReference>
<dbReference type="InterPro" id="IPR036249">
    <property type="entry name" value="Thioredoxin-like_sf"/>
</dbReference>
<dbReference type="KEGG" id="agv:OJF2_54320"/>
<dbReference type="Pfam" id="PF13620">
    <property type="entry name" value="CarboxypepD_reg"/>
    <property type="match status" value="1"/>
</dbReference>
<name>A0A5B9W8X3_9BACT</name>
<feature type="compositionally biased region" description="Low complexity" evidence="5">
    <location>
        <begin position="335"/>
        <end position="349"/>
    </location>
</feature>
<dbReference type="RefSeq" id="WP_168222061.1">
    <property type="nucleotide sequence ID" value="NZ_CP042997.1"/>
</dbReference>
<dbReference type="PROSITE" id="PS51257">
    <property type="entry name" value="PROKAR_LIPOPROTEIN"/>
    <property type="match status" value="1"/>
</dbReference>
<feature type="compositionally biased region" description="Low complexity" evidence="5">
    <location>
        <begin position="440"/>
        <end position="449"/>
    </location>
</feature>
<dbReference type="Pfam" id="PF00578">
    <property type="entry name" value="AhpC-TSA"/>
    <property type="match status" value="1"/>
</dbReference>
<dbReference type="Gene3D" id="3.40.30.10">
    <property type="entry name" value="Glutaredoxin"/>
    <property type="match status" value="1"/>
</dbReference>
<keyword evidence="4" id="KW-0676">Redox-active center</keyword>
<dbReference type="PANTHER" id="PTHR42852">
    <property type="entry name" value="THIOL:DISULFIDE INTERCHANGE PROTEIN DSBE"/>
    <property type="match status" value="1"/>
</dbReference>
<dbReference type="InterPro" id="IPR050553">
    <property type="entry name" value="Thioredoxin_ResA/DsbE_sf"/>
</dbReference>
<reference evidence="7 8" key="1">
    <citation type="submission" date="2019-08" db="EMBL/GenBank/DDBJ databases">
        <title>Deep-cultivation of Planctomycetes and their phenomic and genomic characterization uncovers novel biology.</title>
        <authorList>
            <person name="Wiegand S."/>
            <person name="Jogler M."/>
            <person name="Boedeker C."/>
            <person name="Pinto D."/>
            <person name="Vollmers J."/>
            <person name="Rivas-Marin E."/>
            <person name="Kohn T."/>
            <person name="Peeters S.H."/>
            <person name="Heuer A."/>
            <person name="Rast P."/>
            <person name="Oberbeckmann S."/>
            <person name="Bunk B."/>
            <person name="Jeske O."/>
            <person name="Meyerdierks A."/>
            <person name="Storesund J.E."/>
            <person name="Kallscheuer N."/>
            <person name="Luecker S."/>
            <person name="Lage O.M."/>
            <person name="Pohl T."/>
            <person name="Merkel B.J."/>
            <person name="Hornburger P."/>
            <person name="Mueller R.-W."/>
            <person name="Bruemmer F."/>
            <person name="Labrenz M."/>
            <person name="Spormann A.M."/>
            <person name="Op den Camp H."/>
            <person name="Overmann J."/>
            <person name="Amann R."/>
            <person name="Jetten M.S.M."/>
            <person name="Mascher T."/>
            <person name="Medema M.H."/>
            <person name="Devos D.P."/>
            <person name="Kaster A.-K."/>
            <person name="Ovreas L."/>
            <person name="Rohde M."/>
            <person name="Galperin M.Y."/>
            <person name="Jogler C."/>
        </authorList>
    </citation>
    <scope>NUCLEOTIDE SEQUENCE [LARGE SCALE GENOMIC DNA]</scope>
    <source>
        <strain evidence="7 8">OJF2</strain>
    </source>
</reference>
<evidence type="ECO:0000256" key="2">
    <source>
        <dbReference type="ARBA" id="ARBA00022748"/>
    </source>
</evidence>
<dbReference type="CDD" id="cd02966">
    <property type="entry name" value="TlpA_like_family"/>
    <property type="match status" value="1"/>
</dbReference>
<evidence type="ECO:0000256" key="3">
    <source>
        <dbReference type="ARBA" id="ARBA00023157"/>
    </source>
</evidence>